<sequence length="455" mass="53430">MGDKDLRSTSKEIENPCEDLVIDVPDDLQTTLRPEICICHVPVNLRRLNEDAYTPRQISIGPIHHEKENLKGMETQKRRYFKEFCNRLPKEKLKMFRKDLESAVKGCEVRIRNYYQDEAFKNFKDPKVFPNMIPNMILWDAVFIFELFLKTREYKRDQNRSQHKYKYDFILGKPWLTAAIQRDLILLENQLPFSILDELYRVAAKHVHIEADCSSFLKLSCQYFENYKKRRSDPNDTLHFTDLVRFFWSCKHPEPNSVKTIKNLYRATRLHQAGLKLKPLQNQCLLDITLRKGELHVPCFEIEDNTECILRNLMALEQCYYPDEAYICHYVKFLDFLVDVGEDADLLIKSEVIVNRLGESAAVAELLNKLCLEIVEVSSCYYDLATKLNAHSDSCWNQCWAYFRRTYFKNVWIGTGTVVGFIVLFITLFKFIQSFTRSSQGSIASVTSVEFPFSM</sequence>
<dbReference type="PANTHER" id="PTHR31170:SF9">
    <property type="entry name" value="PROTEIN, PUTATIVE (DUF247)-RELATED"/>
    <property type="match status" value="1"/>
</dbReference>
<keyword evidence="3" id="KW-1185">Reference proteome</keyword>
<protein>
    <submittedName>
        <fullName evidence="2">Uncharacterized protein</fullName>
    </submittedName>
</protein>
<keyword evidence="1" id="KW-0472">Membrane</keyword>
<gene>
    <name evidence="2" type="ORF">DCAF_LOCUS2301</name>
</gene>
<evidence type="ECO:0000313" key="3">
    <source>
        <dbReference type="Proteomes" id="UP001314170"/>
    </source>
</evidence>
<dbReference type="PANTHER" id="PTHR31170">
    <property type="entry name" value="BNAC04G53230D PROTEIN"/>
    <property type="match status" value="1"/>
</dbReference>
<comment type="caution">
    <text evidence="2">The sequence shown here is derived from an EMBL/GenBank/DDBJ whole genome shotgun (WGS) entry which is preliminary data.</text>
</comment>
<organism evidence="2 3">
    <name type="scientific">Dovyalis caffra</name>
    <dbReference type="NCBI Taxonomy" id="77055"/>
    <lineage>
        <taxon>Eukaryota</taxon>
        <taxon>Viridiplantae</taxon>
        <taxon>Streptophyta</taxon>
        <taxon>Embryophyta</taxon>
        <taxon>Tracheophyta</taxon>
        <taxon>Spermatophyta</taxon>
        <taxon>Magnoliopsida</taxon>
        <taxon>eudicotyledons</taxon>
        <taxon>Gunneridae</taxon>
        <taxon>Pentapetalae</taxon>
        <taxon>rosids</taxon>
        <taxon>fabids</taxon>
        <taxon>Malpighiales</taxon>
        <taxon>Salicaceae</taxon>
        <taxon>Flacourtieae</taxon>
        <taxon>Dovyalis</taxon>
    </lineage>
</organism>
<reference evidence="2 3" key="1">
    <citation type="submission" date="2024-01" db="EMBL/GenBank/DDBJ databases">
        <authorList>
            <person name="Waweru B."/>
        </authorList>
    </citation>
    <scope>NUCLEOTIDE SEQUENCE [LARGE SCALE GENOMIC DNA]</scope>
</reference>
<feature type="transmembrane region" description="Helical" evidence="1">
    <location>
        <begin position="411"/>
        <end position="432"/>
    </location>
</feature>
<dbReference type="Pfam" id="PF03140">
    <property type="entry name" value="DUF247"/>
    <property type="match status" value="1"/>
</dbReference>
<proteinExistence type="predicted"/>
<dbReference type="EMBL" id="CAWUPB010000415">
    <property type="protein sequence ID" value="CAK7324644.1"/>
    <property type="molecule type" value="Genomic_DNA"/>
</dbReference>
<dbReference type="InterPro" id="IPR004158">
    <property type="entry name" value="DUF247_pln"/>
</dbReference>
<keyword evidence="1" id="KW-1133">Transmembrane helix</keyword>
<evidence type="ECO:0000256" key="1">
    <source>
        <dbReference type="SAM" id="Phobius"/>
    </source>
</evidence>
<accession>A0AAV1QVF9</accession>
<evidence type="ECO:0000313" key="2">
    <source>
        <dbReference type="EMBL" id="CAK7324644.1"/>
    </source>
</evidence>
<dbReference type="Proteomes" id="UP001314170">
    <property type="component" value="Unassembled WGS sequence"/>
</dbReference>
<keyword evidence="1" id="KW-0812">Transmembrane</keyword>
<name>A0AAV1QVF9_9ROSI</name>
<dbReference type="AlphaFoldDB" id="A0AAV1QVF9"/>